<feature type="binding site" description="in other chain" evidence="8">
    <location>
        <begin position="133"/>
        <end position="135"/>
    </location>
    <ligand>
        <name>FMN</name>
        <dbReference type="ChEBI" id="CHEBI:58210"/>
        <note>ligand shared between dimeric partners</note>
    </ligand>
</feature>
<comment type="cofactor">
    <cofactor evidence="8">
        <name>FMN</name>
        <dbReference type="ChEBI" id="CHEBI:58210"/>
    </cofactor>
    <text evidence="8">Binds 1 FMN per subunit.</text>
</comment>
<feature type="binding site" description="in other chain" evidence="8">
    <location>
        <begin position="17"/>
        <end position="19"/>
    </location>
    <ligand>
        <name>FMN</name>
        <dbReference type="ChEBI" id="CHEBI:58210"/>
        <note>ligand shared between dimeric partners</note>
    </ligand>
</feature>
<organism evidence="11 12">
    <name type="scientific">Alkalicoccus luteus</name>
    <dbReference type="NCBI Taxonomy" id="1237094"/>
    <lineage>
        <taxon>Bacteria</taxon>
        <taxon>Bacillati</taxon>
        <taxon>Bacillota</taxon>
        <taxon>Bacilli</taxon>
        <taxon>Bacillales</taxon>
        <taxon>Bacillaceae</taxon>
        <taxon>Alkalicoccus</taxon>
    </lineage>
</organism>
<keyword evidence="2 7" id="KW-0285">Flavoprotein</keyword>
<keyword evidence="4 7" id="KW-0521">NADP</keyword>
<dbReference type="PIRSF" id="PIRSF000232">
    <property type="entry name" value="YdjA"/>
    <property type="match status" value="1"/>
</dbReference>
<evidence type="ECO:0000256" key="2">
    <source>
        <dbReference type="ARBA" id="ARBA00022630"/>
    </source>
</evidence>
<protein>
    <recommendedName>
        <fullName evidence="7">Putative NAD(P)H nitroreductase</fullName>
        <ecNumber evidence="7">1.-.-.-</ecNumber>
    </recommendedName>
</protein>
<evidence type="ECO:0000259" key="10">
    <source>
        <dbReference type="Pfam" id="PF00881"/>
    </source>
</evidence>
<evidence type="ECO:0000313" key="12">
    <source>
        <dbReference type="Proteomes" id="UP000752012"/>
    </source>
</evidence>
<evidence type="ECO:0000256" key="3">
    <source>
        <dbReference type="ARBA" id="ARBA00022643"/>
    </source>
</evidence>
<dbReference type="InterPro" id="IPR052530">
    <property type="entry name" value="NAD(P)H_nitroreductase"/>
</dbReference>
<evidence type="ECO:0000256" key="8">
    <source>
        <dbReference type="PIRSR" id="PIRSR000232-1"/>
    </source>
</evidence>
<evidence type="ECO:0000256" key="7">
    <source>
        <dbReference type="PIRNR" id="PIRNR000232"/>
    </source>
</evidence>
<evidence type="ECO:0000256" key="5">
    <source>
        <dbReference type="ARBA" id="ARBA00023002"/>
    </source>
</evidence>
<sequence length="189" mass="21965">MNDLSTITPLQKAIRERRSIKTGYTDKSVEKKLVMDLLRDAVWAPNHGLREPWRFVYVSAEEKEAFVEGLLGHYAKREHENRRKLFMEPAAYLIVIMKEDPRQKQQDENMGAIGSMIQNFQLLAAERQLGTVWKTNPHIYEPHVRDMLGVQAGERIAGFLHLGYYEEKNKPKRKEPTPPEELTTDFSSL</sequence>
<keyword evidence="3 7" id="KW-0288">FMN</keyword>
<proteinExistence type="inferred from homology"/>
<comment type="similarity">
    <text evidence="1 7">Belongs to the nitroreductase family.</text>
</comment>
<dbReference type="Pfam" id="PF00881">
    <property type="entry name" value="Nitroreductase"/>
    <property type="match status" value="1"/>
</dbReference>
<accession>A0A969TYI2</accession>
<dbReference type="EMBL" id="JAATHJ010000042">
    <property type="protein sequence ID" value="NJP39204.1"/>
    <property type="molecule type" value="Genomic_DNA"/>
</dbReference>
<dbReference type="Gene3D" id="3.40.109.10">
    <property type="entry name" value="NADH Oxidase"/>
    <property type="match status" value="1"/>
</dbReference>
<name>A0A969TYI2_9BACI</name>
<reference evidence="11 12" key="1">
    <citation type="submission" date="2020-03" db="EMBL/GenBank/DDBJ databases">
        <title>Assessment of the enzymatic potential of alkaline-tolerant lipase obtained from Bacillus luteus H11 (technogenic soil) for the bioremediation of saline soils contaminated with petroleum substances.</title>
        <authorList>
            <person name="Kalwasinska A."/>
        </authorList>
    </citation>
    <scope>NUCLEOTIDE SEQUENCE [LARGE SCALE GENOMIC DNA]</scope>
    <source>
        <strain evidence="11 12">H11</strain>
    </source>
</reference>
<evidence type="ECO:0000313" key="11">
    <source>
        <dbReference type="EMBL" id="NJP39204.1"/>
    </source>
</evidence>
<feature type="region of interest" description="Disordered" evidence="9">
    <location>
        <begin position="169"/>
        <end position="189"/>
    </location>
</feature>
<dbReference type="AlphaFoldDB" id="A0A969TYI2"/>
<dbReference type="CDD" id="cd02135">
    <property type="entry name" value="YdjA-like"/>
    <property type="match status" value="1"/>
</dbReference>
<keyword evidence="12" id="KW-1185">Reference proteome</keyword>
<keyword evidence="5 7" id="KW-0560">Oxidoreductase</keyword>
<evidence type="ECO:0000256" key="4">
    <source>
        <dbReference type="ARBA" id="ARBA00022857"/>
    </source>
</evidence>
<dbReference type="GO" id="GO:0016491">
    <property type="term" value="F:oxidoreductase activity"/>
    <property type="evidence" value="ECO:0007669"/>
    <property type="project" value="UniProtKB-UniRule"/>
</dbReference>
<dbReference type="InterPro" id="IPR000415">
    <property type="entry name" value="Nitroreductase-like"/>
</dbReference>
<dbReference type="InterPro" id="IPR029479">
    <property type="entry name" value="Nitroreductase"/>
</dbReference>
<comment type="caution">
    <text evidence="11">The sequence shown here is derived from an EMBL/GenBank/DDBJ whole genome shotgun (WGS) entry which is preliminary data.</text>
</comment>
<gene>
    <name evidence="11" type="ORF">HCN83_16665</name>
</gene>
<dbReference type="Proteomes" id="UP000752012">
    <property type="component" value="Unassembled WGS sequence"/>
</dbReference>
<dbReference type="EC" id="1.-.-.-" evidence="7"/>
<keyword evidence="6 7" id="KW-0520">NAD</keyword>
<evidence type="ECO:0000256" key="9">
    <source>
        <dbReference type="SAM" id="MobiDB-lite"/>
    </source>
</evidence>
<dbReference type="SUPFAM" id="SSF55469">
    <property type="entry name" value="FMN-dependent nitroreductase-like"/>
    <property type="match status" value="1"/>
</dbReference>
<dbReference type="RefSeq" id="WP_168009405.1">
    <property type="nucleotide sequence ID" value="NZ_JAATHJ010000042.1"/>
</dbReference>
<evidence type="ECO:0000256" key="1">
    <source>
        <dbReference type="ARBA" id="ARBA00007118"/>
    </source>
</evidence>
<dbReference type="InterPro" id="IPR026021">
    <property type="entry name" value="YdjA-like"/>
</dbReference>
<dbReference type="PANTHER" id="PTHR43821">
    <property type="entry name" value="NAD(P)H NITROREDUCTASE YDJA-RELATED"/>
    <property type="match status" value="1"/>
</dbReference>
<feature type="binding site" evidence="8">
    <location>
        <position position="47"/>
    </location>
    <ligand>
        <name>FMN</name>
        <dbReference type="ChEBI" id="CHEBI:58210"/>
        <note>ligand shared between dimeric partners</note>
    </ligand>
</feature>
<dbReference type="PANTHER" id="PTHR43821:SF1">
    <property type="entry name" value="NAD(P)H NITROREDUCTASE YDJA-RELATED"/>
    <property type="match status" value="1"/>
</dbReference>
<feature type="domain" description="Nitroreductase" evidence="10">
    <location>
        <begin position="14"/>
        <end position="164"/>
    </location>
</feature>
<evidence type="ECO:0000256" key="6">
    <source>
        <dbReference type="ARBA" id="ARBA00023027"/>
    </source>
</evidence>